<dbReference type="EMBL" id="BMAY01000002">
    <property type="protein sequence ID" value="GFZ26485.1"/>
    <property type="molecule type" value="Genomic_DNA"/>
</dbReference>
<protein>
    <submittedName>
        <fullName evidence="2">Uncharacterized protein</fullName>
    </submittedName>
</protein>
<feature type="transmembrane region" description="Helical" evidence="1">
    <location>
        <begin position="69"/>
        <end position="93"/>
    </location>
</feature>
<keyword evidence="3" id="KW-1185">Reference proteome</keyword>
<evidence type="ECO:0000313" key="2">
    <source>
        <dbReference type="EMBL" id="GFZ26485.1"/>
    </source>
</evidence>
<sequence length="98" mass="11211">MLKNYQKEIIWLRIAGWGYLLPAIAGLLLWKYFHMGVFLLQIGIAVVVGAYVLSTTTAERWRNPKNVSILAWITLFLISALNSIPLFIAAHYAKRIHE</sequence>
<accession>A0A916QJK8</accession>
<comment type="caution">
    <text evidence="2">The sequence shown here is derived from an EMBL/GenBank/DDBJ whole genome shotgun (WGS) entry which is preliminary data.</text>
</comment>
<evidence type="ECO:0000313" key="3">
    <source>
        <dbReference type="Proteomes" id="UP000677218"/>
    </source>
</evidence>
<proteinExistence type="predicted"/>
<dbReference type="AlphaFoldDB" id="A0A916QJK8"/>
<dbReference type="RefSeq" id="WP_212780187.1">
    <property type="nucleotide sequence ID" value="NZ_BMAY01000002.1"/>
</dbReference>
<keyword evidence="1" id="KW-0472">Membrane</keyword>
<feature type="transmembrane region" description="Helical" evidence="1">
    <location>
        <begin position="38"/>
        <end position="57"/>
    </location>
</feature>
<evidence type="ECO:0000256" key="1">
    <source>
        <dbReference type="SAM" id="Phobius"/>
    </source>
</evidence>
<organism evidence="2 3">
    <name type="scientific">Lactobacillus corticis</name>
    <dbReference type="NCBI Taxonomy" id="2201249"/>
    <lineage>
        <taxon>Bacteria</taxon>
        <taxon>Bacillati</taxon>
        <taxon>Bacillota</taxon>
        <taxon>Bacilli</taxon>
        <taxon>Lactobacillales</taxon>
        <taxon>Lactobacillaceae</taxon>
        <taxon>Lactobacillus</taxon>
    </lineage>
</organism>
<keyword evidence="1" id="KW-0812">Transmembrane</keyword>
<name>A0A916QJK8_9LACO</name>
<keyword evidence="1" id="KW-1133">Transmembrane helix</keyword>
<reference evidence="2" key="1">
    <citation type="submission" date="2020-08" db="EMBL/GenBank/DDBJ databases">
        <title>Taxonomic study for Lactobacillus species isolated from hardwood bark.</title>
        <authorList>
            <person name="Tohno M."/>
            <person name="Tanizawa Y."/>
        </authorList>
    </citation>
    <scope>NUCLEOTIDE SEQUENCE</scope>
    <source>
        <strain evidence="2">B40</strain>
    </source>
</reference>
<gene>
    <name evidence="2" type="ORF">LCB40_03650</name>
</gene>
<feature type="transmembrane region" description="Helical" evidence="1">
    <location>
        <begin position="12"/>
        <end position="32"/>
    </location>
</feature>
<dbReference type="Proteomes" id="UP000677218">
    <property type="component" value="Unassembled WGS sequence"/>
</dbReference>